<comment type="caution">
    <text evidence="3">The sequence shown here is derived from an EMBL/GenBank/DDBJ whole genome shotgun (WGS) entry which is preliminary data.</text>
</comment>
<dbReference type="RefSeq" id="WP_386192963.1">
    <property type="nucleotide sequence ID" value="NZ_JBHSBC010000032.1"/>
</dbReference>
<keyword evidence="4" id="KW-1185">Reference proteome</keyword>
<evidence type="ECO:0008006" key="5">
    <source>
        <dbReference type="Google" id="ProtNLM"/>
    </source>
</evidence>
<feature type="region of interest" description="Disordered" evidence="1">
    <location>
        <begin position="178"/>
        <end position="201"/>
    </location>
</feature>
<dbReference type="Proteomes" id="UP001595698">
    <property type="component" value="Unassembled WGS sequence"/>
</dbReference>
<proteinExistence type="predicted"/>
<evidence type="ECO:0000313" key="3">
    <source>
        <dbReference type="EMBL" id="MFC3983652.1"/>
    </source>
</evidence>
<evidence type="ECO:0000313" key="4">
    <source>
        <dbReference type="Proteomes" id="UP001595698"/>
    </source>
</evidence>
<accession>A0ABV8F4Q9</accession>
<dbReference type="PROSITE" id="PS51257">
    <property type="entry name" value="PROKAR_LIPOPROTEIN"/>
    <property type="match status" value="1"/>
</dbReference>
<gene>
    <name evidence="3" type="ORF">ACFOYY_26225</name>
</gene>
<keyword evidence="2" id="KW-0732">Signal</keyword>
<feature type="signal peptide" evidence="2">
    <location>
        <begin position="1"/>
        <end position="22"/>
    </location>
</feature>
<organism evidence="3 4">
    <name type="scientific">Streptosporangium jomthongense</name>
    <dbReference type="NCBI Taxonomy" id="1193683"/>
    <lineage>
        <taxon>Bacteria</taxon>
        <taxon>Bacillati</taxon>
        <taxon>Actinomycetota</taxon>
        <taxon>Actinomycetes</taxon>
        <taxon>Streptosporangiales</taxon>
        <taxon>Streptosporangiaceae</taxon>
        <taxon>Streptosporangium</taxon>
    </lineage>
</organism>
<feature type="region of interest" description="Disordered" evidence="1">
    <location>
        <begin position="25"/>
        <end position="50"/>
    </location>
</feature>
<protein>
    <recommendedName>
        <fullName evidence="5">DUF3558 domain-containing protein</fullName>
    </recommendedName>
</protein>
<feature type="chain" id="PRO_5046477398" description="DUF3558 domain-containing protein" evidence="2">
    <location>
        <begin position="23"/>
        <end position="311"/>
    </location>
</feature>
<evidence type="ECO:0000256" key="1">
    <source>
        <dbReference type="SAM" id="MobiDB-lite"/>
    </source>
</evidence>
<sequence length="311" mass="32212">MKSLPVIVIVLAVAGCATAVLASRSAAGPPAAPPPCPQRWGGEAPGGWVPGPSGVAGAGGSLVPGDPVSALICAYPGDNTHPGGTRLAGSRSLTEGAVAMARDLDYLPAAGKTPLGPCTLMGGPMTNYLVRFVYDDGKVLWLGSAEEVNSCVTTTNGAVSSPSYIGPEITAAYESGTWRPVRPADPCQGRPTGRRGQNKQMVPEGAVSVLACGQSDRPDAPAVRREHDAETAESLTRALNSLGTRPGDNTCRRISDLRERPFQLRFRYPDGPAAIVDVMPGCVPMVNNGLLQADADDTVRELTKAASPYAR</sequence>
<name>A0ABV8F4Q9_9ACTN</name>
<dbReference type="EMBL" id="JBHSBC010000032">
    <property type="protein sequence ID" value="MFC3983652.1"/>
    <property type="molecule type" value="Genomic_DNA"/>
</dbReference>
<reference evidence="4" key="1">
    <citation type="journal article" date="2019" name="Int. J. Syst. Evol. Microbiol.">
        <title>The Global Catalogue of Microorganisms (GCM) 10K type strain sequencing project: providing services to taxonomists for standard genome sequencing and annotation.</title>
        <authorList>
            <consortium name="The Broad Institute Genomics Platform"/>
            <consortium name="The Broad Institute Genome Sequencing Center for Infectious Disease"/>
            <person name="Wu L."/>
            <person name="Ma J."/>
        </authorList>
    </citation>
    <scope>NUCLEOTIDE SEQUENCE [LARGE SCALE GENOMIC DNA]</scope>
    <source>
        <strain evidence="4">TBRC 7912</strain>
    </source>
</reference>
<evidence type="ECO:0000256" key="2">
    <source>
        <dbReference type="SAM" id="SignalP"/>
    </source>
</evidence>